<dbReference type="EMBL" id="MK072084">
    <property type="protein sequence ID" value="AYV78600.1"/>
    <property type="molecule type" value="Genomic_DNA"/>
</dbReference>
<accession>A0A3G4ZUL6</accession>
<dbReference type="SUPFAM" id="SSF48403">
    <property type="entry name" value="Ankyrin repeat"/>
    <property type="match status" value="1"/>
</dbReference>
<dbReference type="Pfam" id="PF12796">
    <property type="entry name" value="Ank_2"/>
    <property type="match status" value="1"/>
</dbReference>
<dbReference type="InterPro" id="IPR002110">
    <property type="entry name" value="Ankyrin_rpt"/>
</dbReference>
<keyword evidence="1" id="KW-0677">Repeat</keyword>
<organism evidence="3">
    <name type="scientific">Edafosvirus sp</name>
    <dbReference type="NCBI Taxonomy" id="2487765"/>
    <lineage>
        <taxon>Viruses</taxon>
        <taxon>Varidnaviria</taxon>
        <taxon>Bamfordvirae</taxon>
        <taxon>Nucleocytoviricota</taxon>
        <taxon>Megaviricetes</taxon>
        <taxon>Imitervirales</taxon>
        <taxon>Mimiviridae</taxon>
        <taxon>Klosneuvirinae</taxon>
    </lineage>
</organism>
<dbReference type="PANTHER" id="PTHR24198:SF165">
    <property type="entry name" value="ANKYRIN REPEAT-CONTAINING PROTEIN-RELATED"/>
    <property type="match status" value="1"/>
</dbReference>
<sequence length="192" mass="22479">NGMISILDKLIRGSNLNHRDINGRTPLIYSILLSKITIINKLLDSKCDINIKDNLGNTAIMFAIINKRANVIEKLLSMDCDINIIYNGNQDILSLLLSYKCSHVTVKLAIKKYIKNENINFLQNEKLIAYLYDHQMMYMIQELYENKLKEIAYPHYTKKKKYYIKSNEHVMTKCFRKYGDINIIKLVVGYIY</sequence>
<proteinExistence type="predicted"/>
<reference evidence="3" key="1">
    <citation type="submission" date="2018-10" db="EMBL/GenBank/DDBJ databases">
        <title>Hidden diversity of soil giant viruses.</title>
        <authorList>
            <person name="Schulz F."/>
            <person name="Alteio L."/>
            <person name="Goudeau D."/>
            <person name="Ryan E.M."/>
            <person name="Malmstrom R.R."/>
            <person name="Blanchard J."/>
            <person name="Woyke T."/>
        </authorList>
    </citation>
    <scope>NUCLEOTIDE SEQUENCE</scope>
    <source>
        <strain evidence="3">EDV1</strain>
    </source>
</reference>
<name>A0A3G4ZUL6_9VIRU</name>
<dbReference type="InterPro" id="IPR036770">
    <property type="entry name" value="Ankyrin_rpt-contain_sf"/>
</dbReference>
<dbReference type="Gene3D" id="1.25.40.20">
    <property type="entry name" value="Ankyrin repeat-containing domain"/>
    <property type="match status" value="1"/>
</dbReference>
<dbReference type="SMART" id="SM00248">
    <property type="entry name" value="ANK"/>
    <property type="match status" value="2"/>
</dbReference>
<feature type="non-terminal residue" evidence="3">
    <location>
        <position position="1"/>
    </location>
</feature>
<dbReference type="PANTHER" id="PTHR24198">
    <property type="entry name" value="ANKYRIN REPEAT AND PROTEIN KINASE DOMAIN-CONTAINING PROTEIN"/>
    <property type="match status" value="1"/>
</dbReference>
<evidence type="ECO:0000313" key="3">
    <source>
        <dbReference type="EMBL" id="AYV78600.1"/>
    </source>
</evidence>
<dbReference type="PROSITE" id="PS50088">
    <property type="entry name" value="ANK_REPEAT"/>
    <property type="match status" value="1"/>
</dbReference>
<keyword evidence="2" id="KW-0040">ANK repeat</keyword>
<evidence type="ECO:0000256" key="2">
    <source>
        <dbReference type="ARBA" id="ARBA00023043"/>
    </source>
</evidence>
<evidence type="ECO:0000256" key="1">
    <source>
        <dbReference type="ARBA" id="ARBA00022737"/>
    </source>
</evidence>
<protein>
    <submittedName>
        <fullName evidence="3">Uncharacterized protein</fullName>
    </submittedName>
</protein>
<gene>
    <name evidence="3" type="ORF">Edafosvirus19_27</name>
</gene>